<proteinExistence type="predicted"/>
<accession>A0A4P8XNC1</accession>
<organism evidence="1 2">
    <name type="scientific">Paenibacillus algicola</name>
    <dbReference type="NCBI Taxonomy" id="2565926"/>
    <lineage>
        <taxon>Bacteria</taxon>
        <taxon>Bacillati</taxon>
        <taxon>Bacillota</taxon>
        <taxon>Bacilli</taxon>
        <taxon>Bacillales</taxon>
        <taxon>Paenibacillaceae</taxon>
        <taxon>Paenibacillus</taxon>
    </lineage>
</organism>
<sequence>MDEMNMYCIVCCRVVNQSGKIFRTGYFKHNIPIGLCEECAAQKCQDPSSIASSQPGTSRPEP</sequence>
<dbReference type="Proteomes" id="UP000300879">
    <property type="component" value="Chromosome"/>
</dbReference>
<dbReference type="OrthoDB" id="2641051at2"/>
<dbReference type="AlphaFoldDB" id="A0A4P8XNC1"/>
<evidence type="ECO:0000313" key="1">
    <source>
        <dbReference type="EMBL" id="QCT04068.1"/>
    </source>
</evidence>
<evidence type="ECO:0000313" key="2">
    <source>
        <dbReference type="Proteomes" id="UP000300879"/>
    </source>
</evidence>
<dbReference type="EMBL" id="CP040396">
    <property type="protein sequence ID" value="QCT04068.1"/>
    <property type="molecule type" value="Genomic_DNA"/>
</dbReference>
<name>A0A4P8XNC1_9BACL</name>
<dbReference type="KEGG" id="palo:E6C60_3357"/>
<protein>
    <submittedName>
        <fullName evidence="1">Uncharacterized protein</fullName>
    </submittedName>
</protein>
<gene>
    <name evidence="1" type="ORF">E6C60_3357</name>
</gene>
<keyword evidence="2" id="KW-1185">Reference proteome</keyword>
<reference evidence="1 2" key="1">
    <citation type="submission" date="2019-05" db="EMBL/GenBank/DDBJ databases">
        <authorList>
            <person name="Chen C."/>
        </authorList>
    </citation>
    <scope>NUCLEOTIDE SEQUENCE [LARGE SCALE GENOMIC DNA]</scope>
    <source>
        <strain evidence="1 2">HB172198</strain>
    </source>
</reference>